<dbReference type="SUPFAM" id="SSF51556">
    <property type="entry name" value="Metallo-dependent hydrolases"/>
    <property type="match status" value="1"/>
</dbReference>
<evidence type="ECO:0000256" key="1">
    <source>
        <dbReference type="ARBA" id="ARBA00023239"/>
    </source>
</evidence>
<reference evidence="3" key="1">
    <citation type="submission" date="2020-08" db="EMBL/GenBank/DDBJ databases">
        <title>Genome public.</title>
        <authorList>
            <person name="Liu C."/>
            <person name="Sun Q."/>
        </authorList>
    </citation>
    <scope>NUCLEOTIDE SEQUENCE</scope>
    <source>
        <strain evidence="3">BX12</strain>
    </source>
</reference>
<evidence type="ECO:0000259" key="2">
    <source>
        <dbReference type="Pfam" id="PF04909"/>
    </source>
</evidence>
<feature type="domain" description="Amidohydrolase-related" evidence="2">
    <location>
        <begin position="42"/>
        <end position="245"/>
    </location>
</feature>
<organism evidence="3 4">
    <name type="scientific">Zhenpiania hominis</name>
    <dbReference type="NCBI Taxonomy" id="2763644"/>
    <lineage>
        <taxon>Bacteria</taxon>
        <taxon>Bacillati</taxon>
        <taxon>Bacillota</taxon>
        <taxon>Clostridia</taxon>
        <taxon>Peptostreptococcales</taxon>
        <taxon>Anaerovoracaceae</taxon>
        <taxon>Zhenpiania</taxon>
    </lineage>
</organism>
<dbReference type="InterPro" id="IPR006680">
    <property type="entry name" value="Amidohydro-rel"/>
</dbReference>
<dbReference type="Proteomes" id="UP000602647">
    <property type="component" value="Unassembled WGS sequence"/>
</dbReference>
<dbReference type="EMBL" id="JACRYT010000014">
    <property type="protein sequence ID" value="MBC6680487.1"/>
    <property type="molecule type" value="Genomic_DNA"/>
</dbReference>
<dbReference type="GO" id="GO:0016787">
    <property type="term" value="F:hydrolase activity"/>
    <property type="evidence" value="ECO:0007669"/>
    <property type="project" value="InterPro"/>
</dbReference>
<keyword evidence="4" id="KW-1185">Reference proteome</keyword>
<dbReference type="Pfam" id="PF04909">
    <property type="entry name" value="Amidohydro_2"/>
    <property type="match status" value="1"/>
</dbReference>
<gene>
    <name evidence="3" type="ORF">H9L42_11715</name>
</gene>
<dbReference type="CDD" id="cd01292">
    <property type="entry name" value="metallo-dependent_hydrolases"/>
    <property type="match status" value="1"/>
</dbReference>
<dbReference type="InterPro" id="IPR032466">
    <property type="entry name" value="Metal_Hydrolase"/>
</dbReference>
<dbReference type="Gene3D" id="3.20.20.140">
    <property type="entry name" value="Metal-dependent hydrolases"/>
    <property type="match status" value="1"/>
</dbReference>
<keyword evidence="1" id="KW-0456">Lyase</keyword>
<dbReference type="AlphaFoldDB" id="A0A923SRA4"/>
<dbReference type="GO" id="GO:0016831">
    <property type="term" value="F:carboxy-lyase activity"/>
    <property type="evidence" value="ECO:0007669"/>
    <property type="project" value="InterPro"/>
</dbReference>
<protein>
    <submittedName>
        <fullName evidence="3">Amidohydrolase</fullName>
    </submittedName>
</protein>
<comment type="caution">
    <text evidence="3">The sequence shown here is derived from an EMBL/GenBank/DDBJ whole genome shotgun (WGS) entry which is preliminary data.</text>
</comment>
<name>A0A923SRA4_9FIRM</name>
<evidence type="ECO:0000313" key="4">
    <source>
        <dbReference type="Proteomes" id="UP000602647"/>
    </source>
</evidence>
<dbReference type="InterPro" id="IPR032465">
    <property type="entry name" value="ACMSD"/>
</dbReference>
<dbReference type="PANTHER" id="PTHR21240:SF28">
    <property type="entry name" value="ISO-OROTATE DECARBOXYLASE (EUROFUNG)"/>
    <property type="match status" value="1"/>
</dbReference>
<dbReference type="PANTHER" id="PTHR21240">
    <property type="entry name" value="2-AMINO-3-CARBOXYLMUCONATE-6-SEMIALDEHYDE DECARBOXYLASE"/>
    <property type="match status" value="1"/>
</dbReference>
<dbReference type="GO" id="GO:0005737">
    <property type="term" value="C:cytoplasm"/>
    <property type="evidence" value="ECO:0007669"/>
    <property type="project" value="TreeGrafter"/>
</dbReference>
<accession>A0A923SRA4</accession>
<evidence type="ECO:0000313" key="3">
    <source>
        <dbReference type="EMBL" id="MBC6680487.1"/>
    </source>
</evidence>
<dbReference type="GO" id="GO:0019748">
    <property type="term" value="P:secondary metabolic process"/>
    <property type="evidence" value="ECO:0007669"/>
    <property type="project" value="TreeGrafter"/>
</dbReference>
<sequence length="245" mass="27792">MLEKIKQFKKIDAHSHVGHFGGWSNVSITPEELIRQMDEYNVEKAVICTFPIEESIAAVDQYPDRFIGAAWVNPMEKDAVSQIRSAVEDHGFKAVKLHPLSQSYLPNDECVFPIAQLARDLDIPLMIHTGHPPFSLPWSVAQLAERYPDVKMVMIHMGHGNGMYVQAAIDMAKKYSNLYLETSGMPMHTKIKEAYEQVGSDRIMWGLDAPFHHPTVEMQKAIVSGLSDKQLEDVFYNNIKKLLKL</sequence>
<dbReference type="RefSeq" id="WP_187303587.1">
    <property type="nucleotide sequence ID" value="NZ_JACRYT010000014.1"/>
</dbReference>
<proteinExistence type="predicted"/>